<reference evidence="9" key="1">
    <citation type="submission" date="2020-08" db="EMBL/GenBank/DDBJ databases">
        <title>Multicomponent nature underlies the extraordinary mechanical properties of spider dragline silk.</title>
        <authorList>
            <person name="Kono N."/>
            <person name="Nakamura H."/>
            <person name="Mori M."/>
            <person name="Yoshida Y."/>
            <person name="Ohtoshi R."/>
            <person name="Malay A.D."/>
            <person name="Moran D.A.P."/>
            <person name="Tomita M."/>
            <person name="Numata K."/>
            <person name="Arakawa K."/>
        </authorList>
    </citation>
    <scope>NUCLEOTIDE SEQUENCE</scope>
</reference>
<dbReference type="EMBL" id="BMAW01069918">
    <property type="protein sequence ID" value="GFT71081.1"/>
    <property type="molecule type" value="Genomic_DNA"/>
</dbReference>
<feature type="domain" description="C2H2-type" evidence="8">
    <location>
        <begin position="134"/>
        <end position="161"/>
    </location>
</feature>
<evidence type="ECO:0000256" key="7">
    <source>
        <dbReference type="PROSITE-ProRule" id="PRU00042"/>
    </source>
</evidence>
<dbReference type="InterPro" id="IPR050826">
    <property type="entry name" value="Krueppel_C2H2_ZnFinger"/>
</dbReference>
<keyword evidence="2" id="KW-0479">Metal-binding</keyword>
<dbReference type="InterPro" id="IPR013087">
    <property type="entry name" value="Znf_C2H2_type"/>
</dbReference>
<dbReference type="PROSITE" id="PS50157">
    <property type="entry name" value="ZINC_FINGER_C2H2_2"/>
    <property type="match status" value="2"/>
</dbReference>
<evidence type="ECO:0000256" key="2">
    <source>
        <dbReference type="ARBA" id="ARBA00022723"/>
    </source>
</evidence>
<dbReference type="AlphaFoldDB" id="A0A8X6U3H2"/>
<evidence type="ECO:0000259" key="8">
    <source>
        <dbReference type="PROSITE" id="PS50157"/>
    </source>
</evidence>
<dbReference type="GO" id="GO:0008270">
    <property type="term" value="F:zinc ion binding"/>
    <property type="evidence" value="ECO:0007669"/>
    <property type="project" value="UniProtKB-KW"/>
</dbReference>
<evidence type="ECO:0000256" key="1">
    <source>
        <dbReference type="ARBA" id="ARBA00004123"/>
    </source>
</evidence>
<sequence>MEQNPVNSPAFRKNRSDPFLQWKEHFTGRRLNFVVKTLDHFETFTNLTRETSLYAVEEKLPAYYYLNRNVAVHGNEPIYQCDICLQSFTEEDFHLSHASIEFKKIFESEKCNTFLPSESEILRHNDAHIVKKLFFCGKCGKFFPHASDLYRHMRTHFGLKSFECGVCQKFFSEKGKLDQHMRIHYGVKPYDSEINFSSLVAHDKRRPSKIRRENLSSVEIARKVFSIRKS</sequence>
<evidence type="ECO:0000313" key="9">
    <source>
        <dbReference type="EMBL" id="GFT71081.1"/>
    </source>
</evidence>
<evidence type="ECO:0000256" key="3">
    <source>
        <dbReference type="ARBA" id="ARBA00022737"/>
    </source>
</evidence>
<dbReference type="SMART" id="SM00355">
    <property type="entry name" value="ZnF_C2H2"/>
    <property type="match status" value="3"/>
</dbReference>
<accession>A0A8X6U3H2</accession>
<evidence type="ECO:0000256" key="6">
    <source>
        <dbReference type="ARBA" id="ARBA00023242"/>
    </source>
</evidence>
<dbReference type="PANTHER" id="PTHR24377">
    <property type="entry name" value="IP01015P-RELATED"/>
    <property type="match status" value="1"/>
</dbReference>
<dbReference type="PROSITE" id="PS00028">
    <property type="entry name" value="ZINC_FINGER_C2H2_1"/>
    <property type="match status" value="2"/>
</dbReference>
<protein>
    <recommendedName>
        <fullName evidence="8">C2H2-type domain-containing protein</fullName>
    </recommendedName>
</protein>
<name>A0A8X6U3H2_NEPPI</name>
<keyword evidence="5" id="KW-0862">Zinc</keyword>
<keyword evidence="3" id="KW-0677">Repeat</keyword>
<keyword evidence="6" id="KW-0539">Nucleus</keyword>
<dbReference type="FunFam" id="3.30.160.60:FF:000100">
    <property type="entry name" value="Zinc finger 45-like"/>
    <property type="match status" value="1"/>
</dbReference>
<dbReference type="InterPro" id="IPR036236">
    <property type="entry name" value="Znf_C2H2_sf"/>
</dbReference>
<feature type="domain" description="C2H2-type" evidence="8">
    <location>
        <begin position="162"/>
        <end position="189"/>
    </location>
</feature>
<evidence type="ECO:0000256" key="4">
    <source>
        <dbReference type="ARBA" id="ARBA00022771"/>
    </source>
</evidence>
<dbReference type="GO" id="GO:0005634">
    <property type="term" value="C:nucleus"/>
    <property type="evidence" value="ECO:0007669"/>
    <property type="project" value="UniProtKB-SubCell"/>
</dbReference>
<organism evidence="9 10">
    <name type="scientific">Nephila pilipes</name>
    <name type="common">Giant wood spider</name>
    <name type="synonym">Nephila maculata</name>
    <dbReference type="NCBI Taxonomy" id="299642"/>
    <lineage>
        <taxon>Eukaryota</taxon>
        <taxon>Metazoa</taxon>
        <taxon>Ecdysozoa</taxon>
        <taxon>Arthropoda</taxon>
        <taxon>Chelicerata</taxon>
        <taxon>Arachnida</taxon>
        <taxon>Araneae</taxon>
        <taxon>Araneomorphae</taxon>
        <taxon>Entelegynae</taxon>
        <taxon>Araneoidea</taxon>
        <taxon>Nephilidae</taxon>
        <taxon>Nephila</taxon>
    </lineage>
</organism>
<evidence type="ECO:0000256" key="5">
    <source>
        <dbReference type="ARBA" id="ARBA00022833"/>
    </source>
</evidence>
<dbReference type="SUPFAM" id="SSF57667">
    <property type="entry name" value="beta-beta-alpha zinc fingers"/>
    <property type="match status" value="2"/>
</dbReference>
<keyword evidence="4 7" id="KW-0863">Zinc-finger</keyword>
<proteinExistence type="predicted"/>
<dbReference type="Gene3D" id="3.30.160.60">
    <property type="entry name" value="Classic Zinc Finger"/>
    <property type="match status" value="2"/>
</dbReference>
<dbReference type="FunFam" id="3.30.160.60:FF:001498">
    <property type="entry name" value="Zinc finger protein 404"/>
    <property type="match status" value="1"/>
</dbReference>
<comment type="subcellular location">
    <subcellularLocation>
        <location evidence="1">Nucleus</location>
    </subcellularLocation>
</comment>
<dbReference type="OrthoDB" id="3437960at2759"/>
<dbReference type="Proteomes" id="UP000887013">
    <property type="component" value="Unassembled WGS sequence"/>
</dbReference>
<comment type="caution">
    <text evidence="9">The sequence shown here is derived from an EMBL/GenBank/DDBJ whole genome shotgun (WGS) entry which is preliminary data.</text>
</comment>
<gene>
    <name evidence="9" type="ORF">NPIL_329721</name>
</gene>
<keyword evidence="10" id="KW-1185">Reference proteome</keyword>
<dbReference type="Pfam" id="PF00096">
    <property type="entry name" value="zf-C2H2"/>
    <property type="match status" value="2"/>
</dbReference>
<evidence type="ECO:0000313" key="10">
    <source>
        <dbReference type="Proteomes" id="UP000887013"/>
    </source>
</evidence>